<dbReference type="RefSeq" id="WP_252677298.1">
    <property type="nucleotide sequence ID" value="NZ_JAMXHT010000002.1"/>
</dbReference>
<keyword evidence="2 5" id="KW-0812">Transmembrane</keyword>
<feature type="transmembrane region" description="Helical" evidence="5">
    <location>
        <begin position="120"/>
        <end position="145"/>
    </location>
</feature>
<keyword evidence="4 5" id="KW-0472">Membrane</keyword>
<dbReference type="PROSITE" id="PS50850">
    <property type="entry name" value="MFS"/>
    <property type="match status" value="1"/>
</dbReference>
<evidence type="ECO:0000313" key="7">
    <source>
        <dbReference type="EMBL" id="MCO5397520.1"/>
    </source>
</evidence>
<feature type="transmembrane region" description="Helical" evidence="5">
    <location>
        <begin position="96"/>
        <end position="114"/>
    </location>
</feature>
<feature type="transmembrane region" description="Helical" evidence="5">
    <location>
        <begin position="349"/>
        <end position="371"/>
    </location>
</feature>
<gene>
    <name evidence="7" type="ORF">NG900_04815</name>
</gene>
<dbReference type="InterPro" id="IPR050382">
    <property type="entry name" value="MFS_Na/Anion_cotransporter"/>
</dbReference>
<evidence type="ECO:0000256" key="5">
    <source>
        <dbReference type="SAM" id="Phobius"/>
    </source>
</evidence>
<dbReference type="InterPro" id="IPR020846">
    <property type="entry name" value="MFS_dom"/>
</dbReference>
<dbReference type="SUPFAM" id="SSF103473">
    <property type="entry name" value="MFS general substrate transporter"/>
    <property type="match status" value="1"/>
</dbReference>
<comment type="subcellular location">
    <subcellularLocation>
        <location evidence="1">Membrane</location>
        <topology evidence="1">Multi-pass membrane protein</topology>
    </subcellularLocation>
</comment>
<name>A0ABT1AGJ4_9RALS</name>
<dbReference type="Pfam" id="PF07690">
    <property type="entry name" value="MFS_1"/>
    <property type="match status" value="1"/>
</dbReference>
<feature type="transmembrane region" description="Helical" evidence="5">
    <location>
        <begin position="32"/>
        <end position="48"/>
    </location>
</feature>
<evidence type="ECO:0000256" key="1">
    <source>
        <dbReference type="ARBA" id="ARBA00004141"/>
    </source>
</evidence>
<dbReference type="CDD" id="cd06174">
    <property type="entry name" value="MFS"/>
    <property type="match status" value="1"/>
</dbReference>
<feature type="transmembrane region" description="Helical" evidence="5">
    <location>
        <begin position="383"/>
        <end position="407"/>
    </location>
</feature>
<evidence type="ECO:0000313" key="8">
    <source>
        <dbReference type="Proteomes" id="UP001162811"/>
    </source>
</evidence>
<reference evidence="7" key="2">
    <citation type="journal article" date="2023" name="Front. Microbiol.">
        <title>Ralstonia chuxiongensis sp. nov., Ralstonia mojiangensis sp. nov., and Ralstonia soli sp. nov., isolated from tobacco fields, are three novel species in the family Burkholderiaceae.</title>
        <authorList>
            <person name="Lu C.H."/>
            <person name="Zhang Y.Y."/>
            <person name="Jiang N."/>
            <person name="Chen W."/>
            <person name="Shao X."/>
            <person name="Zhao Z.M."/>
            <person name="Lu W.L."/>
            <person name="Hu X."/>
            <person name="Xi Y.X."/>
            <person name="Zou S.Y."/>
            <person name="Wei Q.J."/>
            <person name="Lin Z.L."/>
            <person name="Gong L."/>
            <person name="Gai X.T."/>
            <person name="Zhang L.Q."/>
            <person name="Li J.Y."/>
            <person name="Jin Y."/>
            <person name="Xia Z.Y."/>
        </authorList>
    </citation>
    <scope>NUCLEOTIDE SEQUENCE</scope>
    <source>
        <strain evidence="7">21MJYT02-11</strain>
    </source>
</reference>
<comment type="caution">
    <text evidence="7">The sequence shown here is derived from an EMBL/GenBank/DDBJ whole genome shotgun (WGS) entry which is preliminary data.</text>
</comment>
<dbReference type="InterPro" id="IPR011701">
    <property type="entry name" value="MFS"/>
</dbReference>
<dbReference type="PANTHER" id="PTHR11662:SF399">
    <property type="entry name" value="FI19708P1-RELATED"/>
    <property type="match status" value="1"/>
</dbReference>
<feature type="transmembrane region" description="Helical" evidence="5">
    <location>
        <begin position="190"/>
        <end position="208"/>
    </location>
</feature>
<evidence type="ECO:0000256" key="4">
    <source>
        <dbReference type="ARBA" id="ARBA00023136"/>
    </source>
</evidence>
<evidence type="ECO:0000256" key="3">
    <source>
        <dbReference type="ARBA" id="ARBA00022989"/>
    </source>
</evidence>
<feature type="transmembrane region" description="Helical" evidence="5">
    <location>
        <begin position="462"/>
        <end position="480"/>
    </location>
</feature>
<feature type="transmembrane region" description="Helical" evidence="5">
    <location>
        <begin position="292"/>
        <end position="311"/>
    </location>
</feature>
<protein>
    <submittedName>
        <fullName evidence="7">MFS transporter</fullName>
    </submittedName>
</protein>
<feature type="domain" description="Major facilitator superfamily (MFS) profile" evidence="6">
    <location>
        <begin position="33"/>
        <end position="519"/>
    </location>
</feature>
<proteinExistence type="predicted"/>
<organism evidence="7 8">
    <name type="scientific">Ralstonia soli</name>
    <dbReference type="NCBI Taxonomy" id="2953896"/>
    <lineage>
        <taxon>Bacteria</taxon>
        <taxon>Pseudomonadati</taxon>
        <taxon>Pseudomonadota</taxon>
        <taxon>Betaproteobacteria</taxon>
        <taxon>Burkholderiales</taxon>
        <taxon>Burkholderiaceae</taxon>
        <taxon>Ralstonia</taxon>
    </lineage>
</organism>
<reference evidence="7" key="1">
    <citation type="submission" date="2022-06" db="EMBL/GenBank/DDBJ databases">
        <authorList>
            <person name="Lu C.-H."/>
        </authorList>
    </citation>
    <scope>NUCLEOTIDE SEQUENCE</scope>
    <source>
        <strain evidence="7">21MJYT02-11</strain>
    </source>
</reference>
<dbReference type="PANTHER" id="PTHR11662">
    <property type="entry name" value="SOLUTE CARRIER FAMILY 17"/>
    <property type="match status" value="1"/>
</dbReference>
<dbReference type="Gene3D" id="1.20.1250.20">
    <property type="entry name" value="MFS general substrate transporter like domains"/>
    <property type="match status" value="1"/>
</dbReference>
<feature type="transmembrane region" description="Helical" evidence="5">
    <location>
        <begin position="157"/>
        <end position="178"/>
    </location>
</feature>
<feature type="transmembrane region" description="Helical" evidence="5">
    <location>
        <begin position="320"/>
        <end position="337"/>
    </location>
</feature>
<dbReference type="InterPro" id="IPR036259">
    <property type="entry name" value="MFS_trans_sf"/>
</dbReference>
<feature type="transmembrane region" description="Helical" evidence="5">
    <location>
        <begin position="254"/>
        <end position="280"/>
    </location>
</feature>
<evidence type="ECO:0000256" key="2">
    <source>
        <dbReference type="ARBA" id="ARBA00022692"/>
    </source>
</evidence>
<dbReference type="EMBL" id="JAMXHT010000002">
    <property type="protein sequence ID" value="MCO5397520.1"/>
    <property type="molecule type" value="Genomic_DNA"/>
</dbReference>
<accession>A0ABT1AGJ4</accession>
<sequence>MMTQGEMNAAPLASRFWNRELTVYPDQTARRLYLLLVVLITVVLYYELYVGGGVATLMMADLNIPFEVFVYVTAISNLLGAFASLVAGLADRFGRANLVIYGQLLAALITLFWMPNVTSMVSWGIALSAVAFVEGIVLVATPALVRDFSPQVGRAAAMGFWTIGPVLGSLAVSGVVTLTLPHYRTWQSQYIIAGALGLVLFVLSLLFLRELTPSLRDQLMVSERDRMLVELKAKGLNVAASLAHPWRQVLRVDIIASALGVSMLLFFYYTMVGFGVIYLVTIFQYSVDEANALFNWTWATEGAALVAAGLLSDRLRVRKPFMLVGAIGFCALVWLWLQMLQAAEKPSIGTLTVISSCLISFSAMAYVTWMASFTETIEAHNPALTAIGLALWGWIIRVAVSACFVLLPSVVTSMNPLLGAGPVLAAYEKAVADKVPPSAELLAALGQVKQAAVAAPAEWRTWYWICIGAGLFFTATISVMRGRWSPVAAKRDQEAHDAVVARELAKLRESSGLAQQDAA</sequence>
<evidence type="ECO:0000259" key="6">
    <source>
        <dbReference type="PROSITE" id="PS50850"/>
    </source>
</evidence>
<keyword evidence="8" id="KW-1185">Reference proteome</keyword>
<dbReference type="Proteomes" id="UP001162811">
    <property type="component" value="Unassembled WGS sequence"/>
</dbReference>
<feature type="transmembrane region" description="Helical" evidence="5">
    <location>
        <begin position="68"/>
        <end position="89"/>
    </location>
</feature>
<keyword evidence="3 5" id="KW-1133">Transmembrane helix</keyword>